<sequence>MGSQVSPEIIIRLQRLDYGSCWMIRSSYYSVTNTIYAEDTLPETLARLDGYLFLFKNKRADMATKSVQDQQKKEKLMKAVDMYKKEIQRSFSPAYCESKSHFLEQRKEISINRNNQEFHQIREKVPFSQPAQHVHEERRGAQVKSPVLIARDTMRRIEQEGHCQGEMVTIQTRRSQTRHGNETPRKKAYQDPEKKAYSGDILDKHAAWFTSTKLCFKPRLLKKSAQSFLSNSRHYKSPKKTNAAPQPRSDHHGAEHLGEVER</sequence>
<dbReference type="GO" id="GO:0036064">
    <property type="term" value="C:ciliary basal body"/>
    <property type="evidence" value="ECO:0007669"/>
    <property type="project" value="TreeGrafter"/>
</dbReference>
<dbReference type="Proteomes" id="UP000186698">
    <property type="component" value="Chromosome 5L"/>
</dbReference>
<gene>
    <name evidence="3" type="primary">LOC121393131</name>
</gene>
<dbReference type="OrthoDB" id="6263678at2759"/>
<keyword evidence="2" id="KW-1185">Reference proteome</keyword>
<dbReference type="GO" id="GO:0000226">
    <property type="term" value="P:microtubule cytoskeleton organization"/>
    <property type="evidence" value="ECO:0007669"/>
    <property type="project" value="TreeGrafter"/>
</dbReference>
<feature type="region of interest" description="Disordered" evidence="1">
    <location>
        <begin position="229"/>
        <end position="262"/>
    </location>
</feature>
<evidence type="ECO:0000313" key="2">
    <source>
        <dbReference type="Proteomes" id="UP000186698"/>
    </source>
</evidence>
<evidence type="ECO:0000256" key="1">
    <source>
        <dbReference type="SAM" id="MobiDB-lite"/>
    </source>
</evidence>
<dbReference type="GO" id="GO:0045494">
    <property type="term" value="P:photoreceptor cell maintenance"/>
    <property type="evidence" value="ECO:0007669"/>
    <property type="project" value="TreeGrafter"/>
</dbReference>
<feature type="compositionally biased region" description="Basic and acidic residues" evidence="1">
    <location>
        <begin position="248"/>
        <end position="262"/>
    </location>
</feature>
<proteinExistence type="predicted"/>
<dbReference type="GeneID" id="121393131"/>
<dbReference type="Pfam" id="PF15244">
    <property type="entry name" value="HSD3"/>
    <property type="match status" value="1"/>
</dbReference>
<evidence type="ECO:0000313" key="3">
    <source>
        <dbReference type="RefSeq" id="XP_041418334.1"/>
    </source>
</evidence>
<accession>A0A8J1KQ31</accession>
<dbReference type="InterPro" id="IPR029357">
    <property type="entry name" value="SPATA7"/>
</dbReference>
<name>A0A8J1KQ31_XENLA</name>
<feature type="region of interest" description="Disordered" evidence="1">
    <location>
        <begin position="171"/>
        <end position="194"/>
    </location>
</feature>
<feature type="compositionally biased region" description="Basic and acidic residues" evidence="1">
    <location>
        <begin position="179"/>
        <end position="194"/>
    </location>
</feature>
<reference evidence="3" key="1">
    <citation type="submission" date="2025-08" db="UniProtKB">
        <authorList>
            <consortium name="RefSeq"/>
        </authorList>
    </citation>
    <scope>IDENTIFICATION</scope>
    <source>
        <strain evidence="3">J_2021</strain>
        <tissue evidence="3">Erythrocytes</tissue>
    </source>
</reference>
<dbReference type="AlphaFoldDB" id="A0A8J1KQ31"/>
<dbReference type="GO" id="GO:0120206">
    <property type="term" value="C:photoreceptor distal connecting cilium"/>
    <property type="evidence" value="ECO:0007669"/>
    <property type="project" value="TreeGrafter"/>
</dbReference>
<dbReference type="GO" id="GO:0120200">
    <property type="term" value="C:rod photoreceptor outer segment"/>
    <property type="evidence" value="ECO:0007669"/>
    <property type="project" value="TreeGrafter"/>
</dbReference>
<organism evidence="2 3">
    <name type="scientific">Xenopus laevis</name>
    <name type="common">African clawed frog</name>
    <dbReference type="NCBI Taxonomy" id="8355"/>
    <lineage>
        <taxon>Eukaryota</taxon>
        <taxon>Metazoa</taxon>
        <taxon>Chordata</taxon>
        <taxon>Craniata</taxon>
        <taxon>Vertebrata</taxon>
        <taxon>Euteleostomi</taxon>
        <taxon>Amphibia</taxon>
        <taxon>Batrachia</taxon>
        <taxon>Anura</taxon>
        <taxon>Pipoidea</taxon>
        <taxon>Pipidae</taxon>
        <taxon>Xenopodinae</taxon>
        <taxon>Xenopus</taxon>
        <taxon>Xenopus</taxon>
    </lineage>
</organism>
<dbReference type="KEGG" id="xla:121393131"/>
<dbReference type="RefSeq" id="XP_041418334.1">
    <property type="nucleotide sequence ID" value="XM_041562400.1"/>
</dbReference>
<dbReference type="PANTHER" id="PTHR14917:SF3">
    <property type="entry name" value="SPERMATOGENESIS ASSOCIATED 7"/>
    <property type="match status" value="1"/>
</dbReference>
<dbReference type="PANTHER" id="PTHR14917">
    <property type="entry name" value="SPERMATOGENESIS-ASSOCIATED PROTEIN 7"/>
    <property type="match status" value="1"/>
</dbReference>
<dbReference type="GO" id="GO:0005930">
    <property type="term" value="C:axoneme"/>
    <property type="evidence" value="ECO:0007669"/>
    <property type="project" value="TreeGrafter"/>
</dbReference>
<protein>
    <submittedName>
        <fullName evidence="3">Spermatogenesis-associated protein 7 homolog</fullName>
    </submittedName>
</protein>